<organism evidence="16 17">
    <name type="scientific">Aquatica leii</name>
    <dbReference type="NCBI Taxonomy" id="1421715"/>
    <lineage>
        <taxon>Eukaryota</taxon>
        <taxon>Metazoa</taxon>
        <taxon>Ecdysozoa</taxon>
        <taxon>Arthropoda</taxon>
        <taxon>Hexapoda</taxon>
        <taxon>Insecta</taxon>
        <taxon>Pterygota</taxon>
        <taxon>Neoptera</taxon>
        <taxon>Endopterygota</taxon>
        <taxon>Coleoptera</taxon>
        <taxon>Polyphaga</taxon>
        <taxon>Elateriformia</taxon>
        <taxon>Elateroidea</taxon>
        <taxon>Lampyridae</taxon>
        <taxon>Luciolinae</taxon>
        <taxon>Aquatica</taxon>
    </lineage>
</organism>
<gene>
    <name evidence="16" type="ORF">RN001_003580</name>
</gene>
<keyword evidence="8" id="KW-0492">Microsome</keyword>
<dbReference type="Gene3D" id="1.10.630.10">
    <property type="entry name" value="Cytochrome P450"/>
    <property type="match status" value="1"/>
</dbReference>
<dbReference type="EMBL" id="JARPUR010000001">
    <property type="protein sequence ID" value="KAK4887309.1"/>
    <property type="molecule type" value="Genomic_DNA"/>
</dbReference>
<evidence type="ECO:0000256" key="14">
    <source>
        <dbReference type="RuleBase" id="RU000461"/>
    </source>
</evidence>
<dbReference type="FunFam" id="1.10.630.10:FF:000042">
    <property type="entry name" value="Cytochrome P450"/>
    <property type="match status" value="1"/>
</dbReference>
<sequence length="511" mass="57942">MRIELMRNRAESEFNVSSNVDDAQNIPSCSSNDLSNEPLEDSELVVQPSTTDASPELVLVDAWGTEKEYERYVGIYQFHQPTLLIRDPELVKTIMVKEFASFPDHSMFNRGICEPYEGLFFITANKGWHDLRTILSPSFTNSKLKYMFKLVDECGNTVVDYLKKLGPVSVDLKDSFSRYTNDAILTTAFGVKCESFKNKDNLIFTVGKNMVDFSGIKGLKAFSYNISPFFTKFFNVQIVTAAAGKVFANIVEETLKMRKKNNYVRPDMINLMLETKSKVGCDYTNEVKTQHKLDFTNKDITAAAISFYFAGFDTTSTSLTFMAYALGVNPDVQKKLRSEVDEAMARCNGELTFEIVMNMEYLEMVIAETLRMWSPGAFIDRLCVKSFTIEPVNPDEKPLTINPGDSVWLPIAGLHHDPKYYENPENFDPERFSENNKSKRHQFSYIPFGGGPRTCIGNRYAVFVCKLLLIKLVQNFELVPCEKTQIPLKATGVISVLPDEGVWLSFKPRSS</sequence>
<dbReference type="PRINTS" id="PR00463">
    <property type="entry name" value="EP450I"/>
</dbReference>
<protein>
    <recommendedName>
        <fullName evidence="18">Cytochrome P450</fullName>
    </recommendedName>
</protein>
<dbReference type="GO" id="GO:0005506">
    <property type="term" value="F:iron ion binding"/>
    <property type="evidence" value="ECO:0007669"/>
    <property type="project" value="InterPro"/>
</dbReference>
<dbReference type="CDD" id="cd11056">
    <property type="entry name" value="CYP6-like"/>
    <property type="match status" value="1"/>
</dbReference>
<evidence type="ECO:0000256" key="12">
    <source>
        <dbReference type="ARBA" id="ARBA00023136"/>
    </source>
</evidence>
<evidence type="ECO:0008006" key="18">
    <source>
        <dbReference type="Google" id="ProtNLM"/>
    </source>
</evidence>
<evidence type="ECO:0000313" key="16">
    <source>
        <dbReference type="EMBL" id="KAK4887309.1"/>
    </source>
</evidence>
<evidence type="ECO:0000256" key="9">
    <source>
        <dbReference type="ARBA" id="ARBA00023002"/>
    </source>
</evidence>
<keyword evidence="10 13" id="KW-0408">Iron</keyword>
<evidence type="ECO:0000256" key="5">
    <source>
        <dbReference type="ARBA" id="ARBA00022617"/>
    </source>
</evidence>
<evidence type="ECO:0000256" key="8">
    <source>
        <dbReference type="ARBA" id="ARBA00022848"/>
    </source>
</evidence>
<feature type="region of interest" description="Disordered" evidence="15">
    <location>
        <begin position="16"/>
        <end position="38"/>
    </location>
</feature>
<dbReference type="Proteomes" id="UP001353858">
    <property type="component" value="Unassembled WGS sequence"/>
</dbReference>
<feature type="binding site" description="axial binding residue" evidence="13">
    <location>
        <position position="455"/>
    </location>
    <ligand>
        <name>heme</name>
        <dbReference type="ChEBI" id="CHEBI:30413"/>
    </ligand>
    <ligandPart>
        <name>Fe</name>
        <dbReference type="ChEBI" id="CHEBI:18248"/>
    </ligandPart>
</feature>
<evidence type="ECO:0000256" key="3">
    <source>
        <dbReference type="ARBA" id="ARBA00004406"/>
    </source>
</evidence>
<name>A0AAN7SMD8_9COLE</name>
<dbReference type="Pfam" id="PF00067">
    <property type="entry name" value="p450"/>
    <property type="match status" value="1"/>
</dbReference>
<dbReference type="PANTHER" id="PTHR24292">
    <property type="entry name" value="CYTOCHROME P450"/>
    <property type="match status" value="1"/>
</dbReference>
<comment type="similarity">
    <text evidence="4 14">Belongs to the cytochrome P450 family.</text>
</comment>
<dbReference type="InterPro" id="IPR050476">
    <property type="entry name" value="Insect_CytP450_Detox"/>
</dbReference>
<comment type="caution">
    <text evidence="16">The sequence shown here is derived from an EMBL/GenBank/DDBJ whole genome shotgun (WGS) entry which is preliminary data.</text>
</comment>
<evidence type="ECO:0000256" key="1">
    <source>
        <dbReference type="ARBA" id="ARBA00001971"/>
    </source>
</evidence>
<evidence type="ECO:0000313" key="17">
    <source>
        <dbReference type="Proteomes" id="UP001353858"/>
    </source>
</evidence>
<feature type="compositionally biased region" description="Polar residues" evidence="15">
    <location>
        <begin position="16"/>
        <end position="35"/>
    </location>
</feature>
<keyword evidence="11 14" id="KW-0503">Monooxygenase</keyword>
<keyword evidence="9 14" id="KW-0560">Oxidoreductase</keyword>
<dbReference type="AlphaFoldDB" id="A0AAN7SMD8"/>
<keyword evidence="6 13" id="KW-0479">Metal-binding</keyword>
<dbReference type="GO" id="GO:0020037">
    <property type="term" value="F:heme binding"/>
    <property type="evidence" value="ECO:0007669"/>
    <property type="project" value="InterPro"/>
</dbReference>
<evidence type="ECO:0000256" key="7">
    <source>
        <dbReference type="ARBA" id="ARBA00022824"/>
    </source>
</evidence>
<keyword evidence="5 13" id="KW-0349">Heme</keyword>
<keyword evidence="12" id="KW-0472">Membrane</keyword>
<dbReference type="InterPro" id="IPR017972">
    <property type="entry name" value="Cyt_P450_CS"/>
</dbReference>
<keyword evidence="7" id="KW-0256">Endoplasmic reticulum</keyword>
<comment type="cofactor">
    <cofactor evidence="1 13">
        <name>heme</name>
        <dbReference type="ChEBI" id="CHEBI:30413"/>
    </cofactor>
</comment>
<evidence type="ECO:0000256" key="10">
    <source>
        <dbReference type="ARBA" id="ARBA00023004"/>
    </source>
</evidence>
<reference evidence="17" key="1">
    <citation type="submission" date="2023-01" db="EMBL/GenBank/DDBJ databases">
        <title>Key to firefly adult light organ development and bioluminescence: homeobox transcription factors regulate luciferase expression and transportation to peroxisome.</title>
        <authorList>
            <person name="Fu X."/>
        </authorList>
    </citation>
    <scope>NUCLEOTIDE SEQUENCE [LARGE SCALE GENOMIC DNA]</scope>
</reference>
<dbReference type="PANTHER" id="PTHR24292:SF54">
    <property type="entry name" value="CYP9F3-RELATED"/>
    <property type="match status" value="1"/>
</dbReference>
<evidence type="ECO:0000256" key="6">
    <source>
        <dbReference type="ARBA" id="ARBA00022723"/>
    </source>
</evidence>
<keyword evidence="17" id="KW-1185">Reference proteome</keyword>
<dbReference type="GO" id="GO:0005789">
    <property type="term" value="C:endoplasmic reticulum membrane"/>
    <property type="evidence" value="ECO:0007669"/>
    <property type="project" value="UniProtKB-SubCell"/>
</dbReference>
<evidence type="ECO:0000256" key="11">
    <source>
        <dbReference type="ARBA" id="ARBA00023033"/>
    </source>
</evidence>
<dbReference type="InterPro" id="IPR002401">
    <property type="entry name" value="Cyt_P450_E_grp-I"/>
</dbReference>
<dbReference type="InterPro" id="IPR001128">
    <property type="entry name" value="Cyt_P450"/>
</dbReference>
<accession>A0AAN7SMD8</accession>
<dbReference type="GO" id="GO:0016705">
    <property type="term" value="F:oxidoreductase activity, acting on paired donors, with incorporation or reduction of molecular oxygen"/>
    <property type="evidence" value="ECO:0007669"/>
    <property type="project" value="InterPro"/>
</dbReference>
<dbReference type="InterPro" id="IPR036396">
    <property type="entry name" value="Cyt_P450_sf"/>
</dbReference>
<evidence type="ECO:0000256" key="15">
    <source>
        <dbReference type="SAM" id="MobiDB-lite"/>
    </source>
</evidence>
<proteinExistence type="inferred from homology"/>
<dbReference type="SUPFAM" id="SSF48264">
    <property type="entry name" value="Cytochrome P450"/>
    <property type="match status" value="1"/>
</dbReference>
<evidence type="ECO:0000256" key="13">
    <source>
        <dbReference type="PIRSR" id="PIRSR602401-1"/>
    </source>
</evidence>
<dbReference type="PRINTS" id="PR00385">
    <property type="entry name" value="P450"/>
</dbReference>
<comment type="subcellular location">
    <subcellularLocation>
        <location evidence="3">Endoplasmic reticulum membrane</location>
        <topology evidence="3">Peripheral membrane protein</topology>
    </subcellularLocation>
    <subcellularLocation>
        <location evidence="2">Microsome membrane</location>
        <topology evidence="2">Peripheral membrane protein</topology>
    </subcellularLocation>
</comment>
<evidence type="ECO:0000256" key="2">
    <source>
        <dbReference type="ARBA" id="ARBA00004174"/>
    </source>
</evidence>
<evidence type="ECO:0000256" key="4">
    <source>
        <dbReference type="ARBA" id="ARBA00010617"/>
    </source>
</evidence>
<dbReference type="GO" id="GO:0004497">
    <property type="term" value="F:monooxygenase activity"/>
    <property type="evidence" value="ECO:0007669"/>
    <property type="project" value="UniProtKB-KW"/>
</dbReference>
<dbReference type="PROSITE" id="PS00086">
    <property type="entry name" value="CYTOCHROME_P450"/>
    <property type="match status" value="1"/>
</dbReference>